<dbReference type="PIRSF" id="PIRSF029407">
    <property type="entry name" value="UCP029407"/>
    <property type="match status" value="1"/>
</dbReference>
<keyword evidence="1" id="KW-0175">Coiled coil</keyword>
<protein>
    <recommendedName>
        <fullName evidence="4">Sulfotransferase family protein</fullName>
    </recommendedName>
</protein>
<dbReference type="RefSeq" id="WP_097576979.1">
    <property type="nucleotide sequence ID" value="NZ_NWQG01000237.1"/>
</dbReference>
<organism evidence="2 3">
    <name type="scientific">Mesorhizobium sanjuanii</name>
    <dbReference type="NCBI Taxonomy" id="2037900"/>
    <lineage>
        <taxon>Bacteria</taxon>
        <taxon>Pseudomonadati</taxon>
        <taxon>Pseudomonadota</taxon>
        <taxon>Alphaproteobacteria</taxon>
        <taxon>Hyphomicrobiales</taxon>
        <taxon>Phyllobacteriaceae</taxon>
        <taxon>Mesorhizobium</taxon>
    </lineage>
</organism>
<evidence type="ECO:0008006" key="4">
    <source>
        <dbReference type="Google" id="ProtNLM"/>
    </source>
</evidence>
<dbReference type="InterPro" id="IPR014556">
    <property type="entry name" value="UCP029407"/>
</dbReference>
<dbReference type="AlphaFoldDB" id="A0A2A6F7G5"/>
<accession>A0A2A6F7G5</accession>
<evidence type="ECO:0000256" key="1">
    <source>
        <dbReference type="SAM" id="Coils"/>
    </source>
</evidence>
<gene>
    <name evidence="2" type="ORF">CN311_28630</name>
</gene>
<dbReference type="Pfam" id="PF13469">
    <property type="entry name" value="Sulfotransfer_3"/>
    <property type="match status" value="1"/>
</dbReference>
<reference evidence="2 3" key="1">
    <citation type="submission" date="2017-09" db="EMBL/GenBank/DDBJ databases">
        <title>Mesorhizobum sanjuanii sp. nov. isolated from nodules of Lotus tenuis in saline-alkaline lowlands of Flooding Pampa.</title>
        <authorList>
            <person name="Sannazzaro A.I."/>
            <person name="Torres Tejerizo G.A."/>
            <person name="Fontana F."/>
            <person name="Cumpa Velazquez L.M."/>
            <person name="Hansen L."/>
            <person name="Pistorio M."/>
            <person name="Estrella M.J."/>
        </authorList>
    </citation>
    <scope>NUCLEOTIDE SEQUENCE [LARGE SCALE GENOMIC DNA]</scope>
    <source>
        <strain evidence="2 3">BSA136</strain>
    </source>
</reference>
<proteinExistence type="predicted"/>
<feature type="coiled-coil region" evidence="1">
    <location>
        <begin position="368"/>
        <end position="441"/>
    </location>
</feature>
<comment type="caution">
    <text evidence="2">The sequence shown here is derived from an EMBL/GenBank/DDBJ whole genome shotgun (WGS) entry which is preliminary data.</text>
</comment>
<dbReference type="SUPFAM" id="SSF52540">
    <property type="entry name" value="P-loop containing nucleoside triphosphate hydrolases"/>
    <property type="match status" value="1"/>
</dbReference>
<dbReference type="EMBL" id="NWQG01000237">
    <property type="protein sequence ID" value="PDQ17693.1"/>
    <property type="molecule type" value="Genomic_DNA"/>
</dbReference>
<sequence>MNKQSSPENLHIATPALRAADKAAAKARASAKPVTAKRTCIMVLGMHRSGTSALTRAISLLGAELPKNMLGANPTNETGHWEPLRLMELHDRMLAEAGSRWDDWRPFDPNDLGAARLRLYKAEIARLIDEEYGSAPFFVLKEPRISRFVPLYAEILKRMKVDVRYVLIQRNPLAVIASLEKRDGFTSGFSALLWLRHELEAEHATRGRPRVFVSYEATLKDWRIDIERIAAALQIDWPQSITKAQAALSVHFSTDHQHHRASVDLLGADPRIADWVKQAYTALRGLEEDSADTIGMAQLDAVRTSFDHVTPVFGEAFFHEIDARTQKSIQASSQVQRLADDRAAEINRQAVELATLHQEIRAKDAEDTHRYTTELEELRVELAKQQNALRRSMDESSAREASLMAEIGRNKQGAAQAEQRAQRMTEEAQVLKREILKMRSSYSWKLTYPARLLKSLLNGSRR</sequence>
<dbReference type="Gene3D" id="3.40.50.300">
    <property type="entry name" value="P-loop containing nucleotide triphosphate hydrolases"/>
    <property type="match status" value="1"/>
</dbReference>
<dbReference type="Proteomes" id="UP000219182">
    <property type="component" value="Unassembled WGS sequence"/>
</dbReference>
<evidence type="ECO:0000313" key="2">
    <source>
        <dbReference type="EMBL" id="PDQ17693.1"/>
    </source>
</evidence>
<dbReference type="InterPro" id="IPR027417">
    <property type="entry name" value="P-loop_NTPase"/>
</dbReference>
<name>A0A2A6F7G5_9HYPH</name>
<keyword evidence="3" id="KW-1185">Reference proteome</keyword>
<evidence type="ECO:0000313" key="3">
    <source>
        <dbReference type="Proteomes" id="UP000219182"/>
    </source>
</evidence>